<name>G2PRD2_ALLRU</name>
<keyword evidence="6" id="KW-0378">Hydrolase</keyword>
<evidence type="ECO:0000256" key="5">
    <source>
        <dbReference type="ARBA" id="ARBA00022763"/>
    </source>
</evidence>
<comment type="cofactor">
    <cofactor evidence="1">
        <name>Mn(2+)</name>
        <dbReference type="ChEBI" id="CHEBI:29035"/>
    </cofactor>
</comment>
<dbReference type="EMBL" id="CP002999">
    <property type="protein sequence ID" value="AEM69313.1"/>
    <property type="molecule type" value="Genomic_DNA"/>
</dbReference>
<feature type="transmembrane region" description="Helical" evidence="9">
    <location>
        <begin position="12"/>
        <end position="34"/>
    </location>
</feature>
<evidence type="ECO:0000256" key="9">
    <source>
        <dbReference type="SAM" id="Phobius"/>
    </source>
</evidence>
<protein>
    <submittedName>
        <fullName evidence="11">Endonuclease/exonuclease/phosphatase</fullName>
    </submittedName>
</protein>
<dbReference type="GO" id="GO:0016787">
    <property type="term" value="F:hydrolase activity"/>
    <property type="evidence" value="ECO:0007669"/>
    <property type="project" value="UniProtKB-KW"/>
</dbReference>
<dbReference type="InterPro" id="IPR051547">
    <property type="entry name" value="TDP2-like"/>
</dbReference>
<keyword evidence="9" id="KW-1133">Transmembrane helix</keyword>
<dbReference type="Proteomes" id="UP000008908">
    <property type="component" value="Chromosome"/>
</dbReference>
<dbReference type="eggNOG" id="COG3021">
    <property type="taxonomic scope" value="Bacteria"/>
</dbReference>
<evidence type="ECO:0000256" key="6">
    <source>
        <dbReference type="ARBA" id="ARBA00022801"/>
    </source>
</evidence>
<proteinExistence type="predicted"/>
<dbReference type="HOGENOM" id="CLU_060500_0_1_10"/>
<dbReference type="GO" id="GO:0046872">
    <property type="term" value="F:metal ion binding"/>
    <property type="evidence" value="ECO:0007669"/>
    <property type="project" value="UniProtKB-KW"/>
</dbReference>
<dbReference type="AlphaFoldDB" id="G2PRD2"/>
<evidence type="ECO:0000313" key="12">
    <source>
        <dbReference type="Proteomes" id="UP000008908"/>
    </source>
</evidence>
<keyword evidence="9" id="KW-0812">Transmembrane</keyword>
<dbReference type="STRING" id="886377.Murru_0257"/>
<keyword evidence="12" id="KW-1185">Reference proteome</keyword>
<reference evidence="12" key="1">
    <citation type="submission" date="2011-08" db="EMBL/GenBank/DDBJ databases">
        <title>The complete genome of Muricauda ruestringensis DSM 13258.</title>
        <authorList>
            <person name="Lucas S."/>
            <person name="Han J."/>
            <person name="Lapidus A."/>
            <person name="Bruce D."/>
            <person name="Goodwin L."/>
            <person name="Pitluck S."/>
            <person name="Peters L."/>
            <person name="Kyrpides N."/>
            <person name="Mavromatis K."/>
            <person name="Ivanova N."/>
            <person name="Ovchinnikova G."/>
            <person name="Teshima H."/>
            <person name="Detter J.C."/>
            <person name="Tapia R."/>
            <person name="Han C."/>
            <person name="Land M."/>
            <person name="Hauser L."/>
            <person name="Markowitz V."/>
            <person name="Cheng J.-F."/>
            <person name="Hugenholtz P."/>
            <person name="Woyke T."/>
            <person name="Wu D."/>
            <person name="Spring S."/>
            <person name="Schroeder M."/>
            <person name="Brambilla E."/>
            <person name="Klenk H.-P."/>
            <person name="Eisen J.A."/>
        </authorList>
    </citation>
    <scope>NUCLEOTIDE SEQUENCE [LARGE SCALE GENOMIC DNA]</scope>
    <source>
        <strain evidence="12">DSM 13258 / LMG 19739 / B1</strain>
    </source>
</reference>
<evidence type="ECO:0000256" key="7">
    <source>
        <dbReference type="ARBA" id="ARBA00022842"/>
    </source>
</evidence>
<gene>
    <name evidence="11" type="ordered locus">Murru_0257</name>
</gene>
<feature type="transmembrane region" description="Helical" evidence="9">
    <location>
        <begin position="40"/>
        <end position="62"/>
    </location>
</feature>
<keyword evidence="5" id="KW-0227">DNA damage</keyword>
<evidence type="ECO:0000256" key="1">
    <source>
        <dbReference type="ARBA" id="ARBA00001936"/>
    </source>
</evidence>
<evidence type="ECO:0000256" key="3">
    <source>
        <dbReference type="ARBA" id="ARBA00022722"/>
    </source>
</evidence>
<dbReference type="Pfam" id="PF03372">
    <property type="entry name" value="Exo_endo_phos"/>
    <property type="match status" value="1"/>
</dbReference>
<keyword evidence="4" id="KW-0479">Metal-binding</keyword>
<dbReference type="PANTHER" id="PTHR15822">
    <property type="entry name" value="TRAF AND TNF RECEPTOR-ASSOCIATED PROTEIN"/>
    <property type="match status" value="1"/>
</dbReference>
<dbReference type="KEGG" id="mrs:Murru_0257"/>
<dbReference type="InterPro" id="IPR005135">
    <property type="entry name" value="Endo/exonuclease/phosphatase"/>
</dbReference>
<sequence>MEKSTSIWNRVVYAVNILIAFLLILTGVISYVPLRFFSAISVLSLVVPFLFAVNILFLLYWAARLKRKFLLSFTAVLLGYLMFGPFYGLGNNHVPQKESSDLKIMSYNVWGFNKNGWMEEPGVGDSIIEFVKKHDPDIFCVQEHNRARYQQLRQYPYRSETPHPNKRATQAIFSKFPIISSGSLDLPSTQNNIIYADILFRKDTIRVYNLHLQSFKIRPSTDNFSDGEKSERTYKRLVHTFSKQLEQAEIFRKHFENSSYTNIVCGDLNNTQFSNIYKIVKGDLQDTFLEKGKGFGRTYDFWKIPLRIDYILADPEFEVLSHQNFNERLSDHYPVMATLRFNSHQ</sequence>
<keyword evidence="7" id="KW-0460">Magnesium</keyword>
<keyword evidence="11" id="KW-0255">Endonuclease</keyword>
<keyword evidence="3" id="KW-0540">Nuclease</keyword>
<keyword evidence="9" id="KW-0472">Membrane</keyword>
<feature type="transmembrane region" description="Helical" evidence="9">
    <location>
        <begin position="69"/>
        <end position="89"/>
    </location>
</feature>
<dbReference type="PANTHER" id="PTHR15822:SF4">
    <property type="entry name" value="TYROSYL-DNA PHOSPHODIESTERASE 2"/>
    <property type="match status" value="1"/>
</dbReference>
<dbReference type="Gene3D" id="3.60.10.10">
    <property type="entry name" value="Endonuclease/exonuclease/phosphatase"/>
    <property type="match status" value="1"/>
</dbReference>
<dbReference type="CDD" id="cd09084">
    <property type="entry name" value="EEP-2"/>
    <property type="match status" value="1"/>
</dbReference>
<dbReference type="InterPro" id="IPR036691">
    <property type="entry name" value="Endo/exonu/phosph_ase_sf"/>
</dbReference>
<reference evidence="11 12" key="2">
    <citation type="journal article" date="2012" name="Stand. Genomic Sci.">
        <title>Complete genome sequence of the facultatively anaerobic, appendaged bacterium Muricauda ruestringensis type strain (B1(T)).</title>
        <authorList>
            <person name="Huntemann M."/>
            <person name="Teshima H."/>
            <person name="Lapidus A."/>
            <person name="Nolan M."/>
            <person name="Lucas S."/>
            <person name="Hammon N."/>
            <person name="Deshpande S."/>
            <person name="Cheng J.F."/>
            <person name="Tapia R."/>
            <person name="Goodwin L.A."/>
            <person name="Pitluck S."/>
            <person name="Liolios K."/>
            <person name="Pagani I."/>
            <person name="Ivanova N."/>
            <person name="Mavromatis K."/>
            <person name="Mikhailova N."/>
            <person name="Pati A."/>
            <person name="Chen A."/>
            <person name="Palaniappan K."/>
            <person name="Land M."/>
            <person name="Hauser L."/>
            <person name="Pan C."/>
            <person name="Brambilla E.M."/>
            <person name="Rohde M."/>
            <person name="Spring S."/>
            <person name="Goker M."/>
            <person name="Detter J.C."/>
            <person name="Bristow J."/>
            <person name="Eisen J.A."/>
            <person name="Markowitz V."/>
            <person name="Hugenholtz P."/>
            <person name="Kyrpides N.C."/>
            <person name="Klenk H.P."/>
            <person name="Woyke T."/>
        </authorList>
    </citation>
    <scope>NUCLEOTIDE SEQUENCE [LARGE SCALE GENOMIC DNA]</scope>
    <source>
        <strain evidence="12">DSM 13258 / LMG 19739 / B1</strain>
    </source>
</reference>
<evidence type="ECO:0000259" key="10">
    <source>
        <dbReference type="Pfam" id="PF03372"/>
    </source>
</evidence>
<dbReference type="SUPFAM" id="SSF56219">
    <property type="entry name" value="DNase I-like"/>
    <property type="match status" value="1"/>
</dbReference>
<evidence type="ECO:0000313" key="11">
    <source>
        <dbReference type="EMBL" id="AEM69313.1"/>
    </source>
</evidence>
<evidence type="ECO:0000256" key="2">
    <source>
        <dbReference type="ARBA" id="ARBA00001946"/>
    </source>
</evidence>
<keyword evidence="8" id="KW-0234">DNA repair</keyword>
<feature type="domain" description="Endonuclease/exonuclease/phosphatase" evidence="10">
    <location>
        <begin position="105"/>
        <end position="332"/>
    </location>
</feature>
<organism evidence="11 12">
    <name type="scientific">Allomuricauda ruestringensis (strain DSM 13258 / CIP 107369 / LMG 19739 / B1)</name>
    <name type="common">Muricauda ruestringensis</name>
    <dbReference type="NCBI Taxonomy" id="886377"/>
    <lineage>
        <taxon>Bacteria</taxon>
        <taxon>Pseudomonadati</taxon>
        <taxon>Bacteroidota</taxon>
        <taxon>Flavobacteriia</taxon>
        <taxon>Flavobacteriales</taxon>
        <taxon>Flavobacteriaceae</taxon>
        <taxon>Flagellimonas</taxon>
    </lineage>
</organism>
<evidence type="ECO:0000256" key="8">
    <source>
        <dbReference type="ARBA" id="ARBA00023204"/>
    </source>
</evidence>
<dbReference type="GO" id="GO:0004519">
    <property type="term" value="F:endonuclease activity"/>
    <property type="evidence" value="ECO:0007669"/>
    <property type="project" value="UniProtKB-KW"/>
</dbReference>
<comment type="cofactor">
    <cofactor evidence="2">
        <name>Mg(2+)</name>
        <dbReference type="ChEBI" id="CHEBI:18420"/>
    </cofactor>
</comment>
<accession>G2PRD2</accession>
<evidence type="ECO:0000256" key="4">
    <source>
        <dbReference type="ARBA" id="ARBA00022723"/>
    </source>
</evidence>
<dbReference type="GO" id="GO:0006281">
    <property type="term" value="P:DNA repair"/>
    <property type="evidence" value="ECO:0007669"/>
    <property type="project" value="UniProtKB-KW"/>
</dbReference>